<evidence type="ECO:0000259" key="1">
    <source>
        <dbReference type="Pfam" id="PF01368"/>
    </source>
</evidence>
<dbReference type="Gene3D" id="3.90.1640.10">
    <property type="entry name" value="inorganic pyrophosphatase (n-terminal core)"/>
    <property type="match status" value="1"/>
</dbReference>
<sequence length="317" mass="35406">MEKQLAIKAYEKIKQAKNILLVTHEKPDGDALAASCALAEMLELLGKTYSIYCFDEPPYQYNFLPYLEKFQTSHNLAQADLLIVLDCGNLKRTMIDQEINDQNGSKIIIEFDHHPKIDNYADYEFRIVEAASTTEVIYYFIKHNKIKINKNLANCLLTGIITDTANFLYPSTSSQTITIASEMLTYGAKLPQIMENTWRNKSLSAMKTWGKAMAGLKINKAYNFAVSVLTKKDLDDNLTEEDMEGISGFLSNLDNVNGVLLLREQPDGNLKGSLRTYNPQVDVSLLARLLGGGGHAKASGFTVEGKLEKTSTGWKIV</sequence>
<dbReference type="InterPro" id="IPR038763">
    <property type="entry name" value="DHH_sf"/>
</dbReference>
<dbReference type="InterPro" id="IPR003156">
    <property type="entry name" value="DHHA1_dom"/>
</dbReference>
<dbReference type="GO" id="GO:0003676">
    <property type="term" value="F:nucleic acid binding"/>
    <property type="evidence" value="ECO:0007669"/>
    <property type="project" value="InterPro"/>
</dbReference>
<dbReference type="Pfam" id="PF01368">
    <property type="entry name" value="DHH"/>
    <property type="match status" value="1"/>
</dbReference>
<dbReference type="PANTHER" id="PTHR47618:SF1">
    <property type="entry name" value="BIFUNCTIONAL OLIGORIBONUCLEASE AND PAP PHOSPHATASE NRNA"/>
    <property type="match status" value="1"/>
</dbReference>
<protein>
    <submittedName>
        <fullName evidence="3">Uncharacterized protein</fullName>
    </submittedName>
</protein>
<feature type="domain" description="DDH" evidence="1">
    <location>
        <begin position="18"/>
        <end position="160"/>
    </location>
</feature>
<dbReference type="Pfam" id="PF02272">
    <property type="entry name" value="DHHA1"/>
    <property type="match status" value="1"/>
</dbReference>
<organism evidence="3 4">
    <name type="scientific">Candidatus Falkowbacteria bacterium CG10_big_fil_rev_8_21_14_0_10_38_22</name>
    <dbReference type="NCBI Taxonomy" id="1974564"/>
    <lineage>
        <taxon>Bacteria</taxon>
        <taxon>Candidatus Falkowiibacteriota</taxon>
    </lineage>
</organism>
<evidence type="ECO:0000313" key="4">
    <source>
        <dbReference type="Proteomes" id="UP000228964"/>
    </source>
</evidence>
<dbReference type="Gene3D" id="3.10.310.30">
    <property type="match status" value="1"/>
</dbReference>
<gene>
    <name evidence="3" type="ORF">COT96_02065</name>
</gene>
<evidence type="ECO:0000259" key="2">
    <source>
        <dbReference type="Pfam" id="PF02272"/>
    </source>
</evidence>
<name>A0A2M6WQJ0_9BACT</name>
<reference evidence="4" key="1">
    <citation type="submission" date="2017-09" db="EMBL/GenBank/DDBJ databases">
        <title>Depth-based differentiation of microbial function through sediment-hosted aquifers and enrichment of novel symbionts in the deep terrestrial subsurface.</title>
        <authorList>
            <person name="Probst A.J."/>
            <person name="Ladd B."/>
            <person name="Jarett J.K."/>
            <person name="Geller-Mcgrath D.E."/>
            <person name="Sieber C.M.K."/>
            <person name="Emerson J.B."/>
            <person name="Anantharaman K."/>
            <person name="Thomas B.C."/>
            <person name="Malmstrom R."/>
            <person name="Stieglmeier M."/>
            <person name="Klingl A."/>
            <person name="Woyke T."/>
            <person name="Ryan C.M."/>
            <person name="Banfield J.F."/>
        </authorList>
    </citation>
    <scope>NUCLEOTIDE SEQUENCE [LARGE SCALE GENOMIC DNA]</scope>
</reference>
<dbReference type="SUPFAM" id="SSF64182">
    <property type="entry name" value="DHH phosphoesterases"/>
    <property type="match status" value="1"/>
</dbReference>
<evidence type="ECO:0000313" key="3">
    <source>
        <dbReference type="EMBL" id="PIT95065.1"/>
    </source>
</evidence>
<dbReference type="InterPro" id="IPR051319">
    <property type="entry name" value="Oligoribo/pAp-PDE_c-di-AMP_PDE"/>
</dbReference>
<proteinExistence type="predicted"/>
<feature type="domain" description="DHHA1" evidence="2">
    <location>
        <begin position="223"/>
        <end position="305"/>
    </location>
</feature>
<comment type="caution">
    <text evidence="3">The sequence shown here is derived from an EMBL/GenBank/DDBJ whole genome shotgun (WGS) entry which is preliminary data.</text>
</comment>
<dbReference type="EMBL" id="PFAO01000049">
    <property type="protein sequence ID" value="PIT95065.1"/>
    <property type="molecule type" value="Genomic_DNA"/>
</dbReference>
<dbReference type="PANTHER" id="PTHR47618">
    <property type="entry name" value="BIFUNCTIONAL OLIGORIBONUCLEASE AND PAP PHOSPHATASE NRNA"/>
    <property type="match status" value="1"/>
</dbReference>
<dbReference type="AlphaFoldDB" id="A0A2M6WQJ0"/>
<dbReference type="Proteomes" id="UP000228964">
    <property type="component" value="Unassembled WGS sequence"/>
</dbReference>
<dbReference type="InterPro" id="IPR001667">
    <property type="entry name" value="DDH_dom"/>
</dbReference>
<accession>A0A2M6WQJ0</accession>